<dbReference type="Pfam" id="PF13861">
    <property type="entry name" value="FLgD_tudor"/>
    <property type="match status" value="1"/>
</dbReference>
<name>A0ABQ1KQQ1_9GAMM</name>
<reference evidence="9" key="1">
    <citation type="journal article" date="2019" name="Int. J. Syst. Evol. Microbiol.">
        <title>The Global Catalogue of Microorganisms (GCM) 10K type strain sequencing project: providing services to taxonomists for standard genome sequencing and annotation.</title>
        <authorList>
            <consortium name="The Broad Institute Genomics Platform"/>
            <consortium name="The Broad Institute Genome Sequencing Center for Infectious Disease"/>
            <person name="Wu L."/>
            <person name="Ma J."/>
        </authorList>
    </citation>
    <scope>NUCLEOTIDE SEQUENCE [LARGE SCALE GENOMIC DNA]</scope>
    <source>
        <strain evidence="9">CGMCC 1.15341</strain>
    </source>
</reference>
<dbReference type="InterPro" id="IPR025965">
    <property type="entry name" value="FlgD/Vpr_Ig-like"/>
</dbReference>
<sequence>MSTINGTGSSSNIYEQINQKNQANSTTESSQAAEDSQMFMKLMIAQLQNQDPTSPADTADFMQQIATMSQVESINQLVGTVEDMSASLLSSQTALQASSMVGQRAYVNTNIAQLNQEGGYVDGVVSTEVSASNIRISIYDGSDNLVDRVNMGAMPAGDHNFVWQAGEGVPAGNYRIVAEVPSGTDGEYEEVGTYMGFNINSVTLGQNGIGMKVNTNIGSIDMSDVKQLG</sequence>
<comment type="function">
    <text evidence="4 5">Required for flagellar hook formation. May act as a scaffolding protein.</text>
</comment>
<dbReference type="Pfam" id="PF13860">
    <property type="entry name" value="FlgD_ig"/>
    <property type="match status" value="1"/>
</dbReference>
<evidence type="ECO:0000256" key="5">
    <source>
        <dbReference type="RuleBase" id="RU362076"/>
    </source>
</evidence>
<keyword evidence="9" id="KW-1185">Reference proteome</keyword>
<evidence type="ECO:0000256" key="4">
    <source>
        <dbReference type="ARBA" id="ARBA00024746"/>
    </source>
</evidence>
<comment type="similarity">
    <text evidence="1 5">Belongs to the FlgD family.</text>
</comment>
<accession>A0ABQ1KQQ1</accession>
<keyword evidence="3 5" id="KW-1005">Bacterial flagellum biogenesis</keyword>
<evidence type="ECO:0000313" key="9">
    <source>
        <dbReference type="Proteomes" id="UP000629025"/>
    </source>
</evidence>
<evidence type="ECO:0000259" key="6">
    <source>
        <dbReference type="Pfam" id="PF13860"/>
    </source>
</evidence>
<dbReference type="InterPro" id="IPR025963">
    <property type="entry name" value="FLgD_Tudor"/>
</dbReference>
<dbReference type="InterPro" id="IPR005648">
    <property type="entry name" value="FlgD"/>
</dbReference>
<feature type="domain" description="FlgD/Vpr Ig-like" evidence="6">
    <location>
        <begin position="120"/>
        <end position="180"/>
    </location>
</feature>
<proteinExistence type="inferred from homology"/>
<evidence type="ECO:0000256" key="3">
    <source>
        <dbReference type="ARBA" id="ARBA00022795"/>
    </source>
</evidence>
<dbReference type="Gene3D" id="2.30.30.910">
    <property type="match status" value="1"/>
</dbReference>
<protein>
    <recommendedName>
        <fullName evidence="2 5">Basal-body rod modification protein FlgD</fullName>
    </recommendedName>
</protein>
<gene>
    <name evidence="8" type="primary">flgD</name>
    <name evidence="8" type="ORF">GCM10011352_37590</name>
</gene>
<evidence type="ECO:0000313" key="8">
    <source>
        <dbReference type="EMBL" id="GGC07762.1"/>
    </source>
</evidence>
<dbReference type="EMBL" id="BMIJ01000008">
    <property type="protein sequence ID" value="GGC07762.1"/>
    <property type="molecule type" value="Genomic_DNA"/>
</dbReference>
<evidence type="ECO:0000256" key="1">
    <source>
        <dbReference type="ARBA" id="ARBA00010577"/>
    </source>
</evidence>
<organism evidence="8 9">
    <name type="scientific">Marinobacterium zhoushanense</name>
    <dbReference type="NCBI Taxonomy" id="1679163"/>
    <lineage>
        <taxon>Bacteria</taxon>
        <taxon>Pseudomonadati</taxon>
        <taxon>Pseudomonadota</taxon>
        <taxon>Gammaproteobacteria</taxon>
        <taxon>Oceanospirillales</taxon>
        <taxon>Oceanospirillaceae</taxon>
        <taxon>Marinobacterium</taxon>
    </lineage>
</organism>
<dbReference type="Pfam" id="PF03963">
    <property type="entry name" value="FlgD"/>
    <property type="match status" value="1"/>
</dbReference>
<dbReference type="RefSeq" id="WP_188751181.1">
    <property type="nucleotide sequence ID" value="NZ_BMIJ01000008.1"/>
</dbReference>
<dbReference type="Proteomes" id="UP000629025">
    <property type="component" value="Unassembled WGS sequence"/>
</dbReference>
<comment type="caution">
    <text evidence="8">The sequence shown here is derived from an EMBL/GenBank/DDBJ whole genome shotgun (WGS) entry which is preliminary data.</text>
</comment>
<feature type="domain" description="FlgD Tudor-like" evidence="7">
    <location>
        <begin position="93"/>
        <end position="226"/>
    </location>
</feature>
<dbReference type="Gene3D" id="2.60.40.4070">
    <property type="match status" value="1"/>
</dbReference>
<evidence type="ECO:0000259" key="7">
    <source>
        <dbReference type="Pfam" id="PF13861"/>
    </source>
</evidence>
<evidence type="ECO:0000256" key="2">
    <source>
        <dbReference type="ARBA" id="ARBA00016013"/>
    </source>
</evidence>